<accession>A0ABP9EKC0</accession>
<feature type="chain" id="PRO_5045671528" evidence="1">
    <location>
        <begin position="21"/>
        <end position="299"/>
    </location>
</feature>
<proteinExistence type="predicted"/>
<protein>
    <submittedName>
        <fullName evidence="2">Uncharacterized protein</fullName>
    </submittedName>
</protein>
<dbReference type="RefSeq" id="WP_345334688.1">
    <property type="nucleotide sequence ID" value="NZ_BAABJZ010000020.1"/>
</dbReference>
<organism evidence="2 3">
    <name type="scientific">Ferrimonas pelagia</name>
    <dbReference type="NCBI Taxonomy" id="1177826"/>
    <lineage>
        <taxon>Bacteria</taxon>
        <taxon>Pseudomonadati</taxon>
        <taxon>Pseudomonadota</taxon>
        <taxon>Gammaproteobacteria</taxon>
        <taxon>Alteromonadales</taxon>
        <taxon>Ferrimonadaceae</taxon>
        <taxon>Ferrimonas</taxon>
    </lineage>
</organism>
<gene>
    <name evidence="2" type="ORF">GCM10023333_14530</name>
</gene>
<evidence type="ECO:0000313" key="2">
    <source>
        <dbReference type="EMBL" id="GAA4881473.1"/>
    </source>
</evidence>
<feature type="signal peptide" evidence="1">
    <location>
        <begin position="1"/>
        <end position="20"/>
    </location>
</feature>
<reference evidence="3" key="1">
    <citation type="journal article" date="2019" name="Int. J. Syst. Evol. Microbiol.">
        <title>The Global Catalogue of Microorganisms (GCM) 10K type strain sequencing project: providing services to taxonomists for standard genome sequencing and annotation.</title>
        <authorList>
            <consortium name="The Broad Institute Genomics Platform"/>
            <consortium name="The Broad Institute Genome Sequencing Center for Infectious Disease"/>
            <person name="Wu L."/>
            <person name="Ma J."/>
        </authorList>
    </citation>
    <scope>NUCLEOTIDE SEQUENCE [LARGE SCALE GENOMIC DNA]</scope>
    <source>
        <strain evidence="3">JCM 18401</strain>
    </source>
</reference>
<evidence type="ECO:0000313" key="3">
    <source>
        <dbReference type="Proteomes" id="UP001499988"/>
    </source>
</evidence>
<name>A0ABP9EKC0_9GAMM</name>
<comment type="caution">
    <text evidence="2">The sequence shown here is derived from an EMBL/GenBank/DDBJ whole genome shotgun (WGS) entry which is preliminary data.</text>
</comment>
<keyword evidence="3" id="KW-1185">Reference proteome</keyword>
<dbReference type="EMBL" id="BAABJZ010000020">
    <property type="protein sequence ID" value="GAA4881473.1"/>
    <property type="molecule type" value="Genomic_DNA"/>
</dbReference>
<sequence>MRSRFALALGLLLCWGAAQAIPPHQLCRLDQFEQCRAGLSNGWQQVLGQLWPSEELKASVRQALSGQGGVTLLSQDEALILLDPTRLQQPQWVLLDSELYEGAPLRNFRSTYYHEIGHVATRHSPWLERLRQSNGPEHWPEEVLADLYLFWHLLREGAEAEELWRQVHLRNIGLIQARPDWTHWTTPVLVPLLCQFDRLEYWAERPLAPFLDAALSASDTWPLAQYRLLGQRQFALIAPSVDQPHLAQPYRQHWAALLQPTLRWLEVDLPPYLARHQLPYLPEICSTVLTEPSAERAGR</sequence>
<dbReference type="Proteomes" id="UP001499988">
    <property type="component" value="Unassembled WGS sequence"/>
</dbReference>
<evidence type="ECO:0000256" key="1">
    <source>
        <dbReference type="SAM" id="SignalP"/>
    </source>
</evidence>
<keyword evidence="1" id="KW-0732">Signal</keyword>